<dbReference type="InterPro" id="IPR038060">
    <property type="entry name" value="C12orf66-like_central_sf"/>
</dbReference>
<dbReference type="SUPFAM" id="SSF160651">
    <property type="entry name" value="FLJ32549 C-terminal domain-like"/>
    <property type="match status" value="1"/>
</dbReference>
<reference evidence="1" key="1">
    <citation type="submission" date="2021-06" db="EMBL/GenBank/DDBJ databases">
        <authorList>
            <person name="Kallberg Y."/>
            <person name="Tangrot J."/>
            <person name="Rosling A."/>
        </authorList>
    </citation>
    <scope>NUCLEOTIDE SEQUENCE</scope>
    <source>
        <strain evidence="1">BR232B</strain>
    </source>
</reference>
<accession>A0A9N9FAM9</accession>
<gene>
    <name evidence="1" type="ORF">PBRASI_LOCUS3617</name>
</gene>
<evidence type="ECO:0000313" key="2">
    <source>
        <dbReference type="Proteomes" id="UP000789739"/>
    </source>
</evidence>
<comment type="caution">
    <text evidence="1">The sequence shown here is derived from an EMBL/GenBank/DDBJ whole genome shotgun (WGS) entry which is preliminary data.</text>
</comment>
<sequence>MEEKPTTGNAKKELNTMEEIFKSYFQAIGCFDYPAATKVAGRMSKINPGASTILTALSRCEQSYTSLDSLKSKLWRSKDVSFYHELIDVVANLEIDAQKFLDLLYSDAVKDIHAKVSAQIAGAPAQSDAIYMIDVCRALGCFAKCRQNMNEVYRLIQNHQYLDDVTPILEKIKIIGEEVRKEPFLKKLGILVTGLNYEIAIMESLLAAQKGITSYNFKDTIVNLYTAKMNLSAWRELYSSQEYAEKSPNKAEDVSRGLFTWIIFERNSRPVKRNSGSPNLVQWMNRFHGDLTAKATLYFMQVLIDSDRGGLGQMWQRVEVDYHGEITNFRRTSNALCVALVYEITDDAPFYVYGYICEGEKPADLDSDMDRFRCIYSYPKDQIAHSKDDKLWSSMISKLSQADRKPSVSPQRPIPIYETDKELKTTYYFLRIDIRVRLAVIHSTVHTGLDAQTSEFMTQIGTRLSNTYNLQSLGNFSEQAT</sequence>
<dbReference type="SUPFAM" id="SSF158548">
    <property type="entry name" value="FLJ32549 domain-like"/>
    <property type="match status" value="1"/>
</dbReference>
<dbReference type="GO" id="GO:0061462">
    <property type="term" value="P:protein localization to lysosome"/>
    <property type="evidence" value="ECO:0007669"/>
    <property type="project" value="TreeGrafter"/>
</dbReference>
<dbReference type="AlphaFoldDB" id="A0A9N9FAM9"/>
<protein>
    <submittedName>
        <fullName evidence="1">10380_t:CDS:1</fullName>
    </submittedName>
</protein>
<organism evidence="1 2">
    <name type="scientific">Paraglomus brasilianum</name>
    <dbReference type="NCBI Taxonomy" id="144538"/>
    <lineage>
        <taxon>Eukaryota</taxon>
        <taxon>Fungi</taxon>
        <taxon>Fungi incertae sedis</taxon>
        <taxon>Mucoromycota</taxon>
        <taxon>Glomeromycotina</taxon>
        <taxon>Glomeromycetes</taxon>
        <taxon>Paraglomerales</taxon>
        <taxon>Paraglomeraceae</taxon>
        <taxon>Paraglomus</taxon>
    </lineage>
</organism>
<dbReference type="GO" id="GO:1904262">
    <property type="term" value="P:negative regulation of TORC1 signaling"/>
    <property type="evidence" value="ECO:0007669"/>
    <property type="project" value="TreeGrafter"/>
</dbReference>
<evidence type="ECO:0000313" key="1">
    <source>
        <dbReference type="EMBL" id="CAG8520854.1"/>
    </source>
</evidence>
<dbReference type="EMBL" id="CAJVPI010000332">
    <property type="protein sequence ID" value="CAG8520854.1"/>
    <property type="molecule type" value="Genomic_DNA"/>
</dbReference>
<dbReference type="Proteomes" id="UP000789739">
    <property type="component" value="Unassembled WGS sequence"/>
</dbReference>
<proteinExistence type="predicted"/>
<dbReference type="Pfam" id="PF09404">
    <property type="entry name" value="C12orf66_like"/>
    <property type="match status" value="1"/>
</dbReference>
<dbReference type="OrthoDB" id="18134at2759"/>
<keyword evidence="2" id="KW-1185">Reference proteome</keyword>
<dbReference type="Gene3D" id="1.10.3450.30">
    <property type="match status" value="1"/>
</dbReference>
<dbReference type="GO" id="GO:0034198">
    <property type="term" value="P:cellular response to amino acid starvation"/>
    <property type="evidence" value="ECO:0007669"/>
    <property type="project" value="TreeGrafter"/>
</dbReference>
<dbReference type="PANTHER" id="PTHR31581">
    <property type="entry name" value="KICSTOR COMPLEX PROTEIN C12ORF66"/>
    <property type="match status" value="1"/>
</dbReference>
<dbReference type="PANTHER" id="PTHR31581:SF1">
    <property type="entry name" value="KICSTOR SUBUNIT 2"/>
    <property type="match status" value="1"/>
</dbReference>
<dbReference type="InterPro" id="IPR018544">
    <property type="entry name" value="KICS_2"/>
</dbReference>
<name>A0A9N9FAM9_9GLOM</name>
<dbReference type="GO" id="GO:0042149">
    <property type="term" value="P:cellular response to glucose starvation"/>
    <property type="evidence" value="ECO:0007669"/>
    <property type="project" value="TreeGrafter"/>
</dbReference>